<dbReference type="PANTHER" id="PTHR13872:SF1">
    <property type="entry name" value="DOLICHYL-DIPHOSPHOOLIGOSACCHARIDE--PROTEIN GLYCOSYLTRANSFERASE SUBUNIT STT3B"/>
    <property type="match status" value="1"/>
</dbReference>
<reference evidence="17" key="1">
    <citation type="submission" date="2017-02" db="UniProtKB">
        <authorList>
            <consortium name="WormBaseParasite"/>
        </authorList>
    </citation>
    <scope>IDENTIFICATION</scope>
</reference>
<comment type="similarity">
    <text evidence="5">Belongs to the STT3 family.</text>
</comment>
<evidence type="ECO:0000256" key="13">
    <source>
        <dbReference type="ARBA" id="ARBA00023211"/>
    </source>
</evidence>
<evidence type="ECO:0000256" key="10">
    <source>
        <dbReference type="ARBA" id="ARBA00022842"/>
    </source>
</evidence>
<keyword evidence="11" id="KW-1133">Transmembrane helix</keyword>
<evidence type="ECO:0000313" key="17">
    <source>
        <dbReference type="WBParaSite" id="DME_0001089601-mRNA-1"/>
    </source>
</evidence>
<keyword evidence="9" id="KW-0479">Metal-binding</keyword>
<dbReference type="PANTHER" id="PTHR13872">
    <property type="entry name" value="DOLICHYL-DIPHOSPHOOLIGOSACCHARIDE--PROTEIN GLYCOSYLTRANSFERASE SUBUNIT"/>
    <property type="match status" value="1"/>
</dbReference>
<sequence>MRFFKALVSNEEEGYQILKRLDADYVALTFGGYNAHETDEIGKFFWLMRISASVHTGAHIKDDDYMSDYGQFRCDEYGKSKYHESLIYRLSYQNFGKVYNRRMNMYGFDEARKMEVYHKNISLQYFEEAYTTTNWYLRIFKLKKESNRNYFFSSMAHN</sequence>
<evidence type="ECO:0000256" key="11">
    <source>
        <dbReference type="ARBA" id="ARBA00022989"/>
    </source>
</evidence>
<evidence type="ECO:0000256" key="5">
    <source>
        <dbReference type="ARBA" id="ARBA00010810"/>
    </source>
</evidence>
<comment type="cofactor">
    <cofactor evidence="1">
        <name>Mn(2+)</name>
        <dbReference type="ChEBI" id="CHEBI:29035"/>
    </cofactor>
</comment>
<dbReference type="EMBL" id="UYYG01000600">
    <property type="protein sequence ID" value="VDN54315.1"/>
    <property type="molecule type" value="Genomic_DNA"/>
</dbReference>
<evidence type="ECO:0000313" key="14">
    <source>
        <dbReference type="EMBL" id="VDN54315.1"/>
    </source>
</evidence>
<protein>
    <submittedName>
        <fullName evidence="17">Dolichyl-diphosphooligosaccharide--protein glycotransferase</fullName>
    </submittedName>
</protein>
<proteinExistence type="inferred from homology"/>
<keyword evidence="16" id="KW-1185">Reference proteome</keyword>
<comment type="cofactor">
    <cofactor evidence="2">
        <name>Mg(2+)</name>
        <dbReference type="ChEBI" id="CHEBI:18420"/>
    </cofactor>
</comment>
<evidence type="ECO:0000313" key="15">
    <source>
        <dbReference type="Proteomes" id="UP000038040"/>
    </source>
</evidence>
<keyword evidence="7" id="KW-0808">Transferase</keyword>
<comment type="subcellular location">
    <subcellularLocation>
        <location evidence="3">Endomembrane system</location>
        <topology evidence="3">Multi-pass membrane protein</topology>
    </subcellularLocation>
</comment>
<evidence type="ECO:0000256" key="3">
    <source>
        <dbReference type="ARBA" id="ARBA00004127"/>
    </source>
</evidence>
<evidence type="ECO:0000256" key="9">
    <source>
        <dbReference type="ARBA" id="ARBA00022723"/>
    </source>
</evidence>
<dbReference type="GO" id="GO:0012505">
    <property type="term" value="C:endomembrane system"/>
    <property type="evidence" value="ECO:0007669"/>
    <property type="project" value="UniProtKB-SubCell"/>
</dbReference>
<keyword evidence="8" id="KW-0812">Transmembrane</keyword>
<dbReference type="GO" id="GO:0046872">
    <property type="term" value="F:metal ion binding"/>
    <property type="evidence" value="ECO:0007669"/>
    <property type="project" value="UniProtKB-KW"/>
</dbReference>
<evidence type="ECO:0000256" key="8">
    <source>
        <dbReference type="ARBA" id="ARBA00022692"/>
    </source>
</evidence>
<dbReference type="Proteomes" id="UP000038040">
    <property type="component" value="Unplaced"/>
</dbReference>
<dbReference type="STRING" id="318479.A0A0N4US64"/>
<keyword evidence="6" id="KW-0328">Glycosyltransferase</keyword>
<reference evidence="14 16" key="2">
    <citation type="submission" date="2018-11" db="EMBL/GenBank/DDBJ databases">
        <authorList>
            <consortium name="Pathogen Informatics"/>
        </authorList>
    </citation>
    <scope>NUCLEOTIDE SEQUENCE [LARGE SCALE GENOMIC DNA]</scope>
</reference>
<evidence type="ECO:0000256" key="1">
    <source>
        <dbReference type="ARBA" id="ARBA00001936"/>
    </source>
</evidence>
<keyword evidence="10" id="KW-0460">Magnesium</keyword>
<dbReference type="OrthoDB" id="10261066at2759"/>
<keyword evidence="13" id="KW-0464">Manganese</keyword>
<organism evidence="15 17">
    <name type="scientific">Dracunculus medinensis</name>
    <name type="common">Guinea worm</name>
    <dbReference type="NCBI Taxonomy" id="318479"/>
    <lineage>
        <taxon>Eukaryota</taxon>
        <taxon>Metazoa</taxon>
        <taxon>Ecdysozoa</taxon>
        <taxon>Nematoda</taxon>
        <taxon>Chromadorea</taxon>
        <taxon>Rhabditida</taxon>
        <taxon>Spirurina</taxon>
        <taxon>Dracunculoidea</taxon>
        <taxon>Dracunculidae</taxon>
        <taxon>Dracunculus</taxon>
    </lineage>
</organism>
<evidence type="ECO:0000256" key="4">
    <source>
        <dbReference type="ARBA" id="ARBA00004922"/>
    </source>
</evidence>
<dbReference type="Proteomes" id="UP000274756">
    <property type="component" value="Unassembled WGS sequence"/>
</dbReference>
<dbReference type="Gene3D" id="3.40.50.12610">
    <property type="match status" value="1"/>
</dbReference>
<dbReference type="GO" id="GO:0004576">
    <property type="term" value="F:oligosaccharyl transferase activity"/>
    <property type="evidence" value="ECO:0007669"/>
    <property type="project" value="InterPro"/>
</dbReference>
<evidence type="ECO:0000313" key="16">
    <source>
        <dbReference type="Proteomes" id="UP000274756"/>
    </source>
</evidence>
<name>A0A0N4US64_DRAME</name>
<keyword evidence="12" id="KW-0472">Membrane</keyword>
<evidence type="ECO:0000256" key="2">
    <source>
        <dbReference type="ARBA" id="ARBA00001946"/>
    </source>
</evidence>
<dbReference type="UniPathway" id="UPA00378"/>
<evidence type="ECO:0000256" key="12">
    <source>
        <dbReference type="ARBA" id="ARBA00023136"/>
    </source>
</evidence>
<dbReference type="AlphaFoldDB" id="A0A0N4US64"/>
<accession>A0A0N4US64</accession>
<gene>
    <name evidence="14" type="ORF">DME_LOCUS4288</name>
</gene>
<comment type="pathway">
    <text evidence="4">Protein modification; protein glycosylation.</text>
</comment>
<evidence type="ECO:0000256" key="6">
    <source>
        <dbReference type="ARBA" id="ARBA00022676"/>
    </source>
</evidence>
<dbReference type="InterPro" id="IPR003674">
    <property type="entry name" value="Oligo_trans_STT3"/>
</dbReference>
<evidence type="ECO:0000256" key="7">
    <source>
        <dbReference type="ARBA" id="ARBA00022679"/>
    </source>
</evidence>
<dbReference type="WBParaSite" id="DME_0001089601-mRNA-1">
    <property type="protein sequence ID" value="DME_0001089601-mRNA-1"/>
    <property type="gene ID" value="DME_0001089601"/>
</dbReference>
<dbReference type="GO" id="GO:0016020">
    <property type="term" value="C:membrane"/>
    <property type="evidence" value="ECO:0007669"/>
    <property type="project" value="InterPro"/>
</dbReference>